<accession>A0A8S5UHQ6</accession>
<sequence>MIRDMRRNGSQPKDTMHKADVVMVTGMGVVIKDSTTVALPGAETASNIYVVTKERVPSGINAAKAEMSDYDDDFVKIAKGEFVGLERYTDGEKFATDQFKAADFADDVETGFAVSVGTDGLWGKSTVESKYIFDGFHNDNGHKLVMIRVEAEAITNA</sequence>
<protein>
    <submittedName>
        <fullName evidence="1">Uncharacterized protein</fullName>
    </submittedName>
</protein>
<name>A0A8S5UHQ6_9CAUD</name>
<dbReference type="EMBL" id="BK016088">
    <property type="protein sequence ID" value="DAF93902.1"/>
    <property type="molecule type" value="Genomic_DNA"/>
</dbReference>
<reference evidence="1" key="1">
    <citation type="journal article" date="2021" name="Proc. Natl. Acad. Sci. U.S.A.">
        <title>A Catalog of Tens of Thousands of Viruses from Human Metagenomes Reveals Hidden Associations with Chronic Diseases.</title>
        <authorList>
            <person name="Tisza M.J."/>
            <person name="Buck C.B."/>
        </authorList>
    </citation>
    <scope>NUCLEOTIDE SEQUENCE</scope>
    <source>
        <strain evidence="1">CtZd434</strain>
    </source>
</reference>
<proteinExistence type="predicted"/>
<organism evidence="1">
    <name type="scientific">Siphoviridae sp. ctZd434</name>
    <dbReference type="NCBI Taxonomy" id="2825559"/>
    <lineage>
        <taxon>Viruses</taxon>
        <taxon>Duplodnaviria</taxon>
        <taxon>Heunggongvirae</taxon>
        <taxon>Uroviricota</taxon>
        <taxon>Caudoviricetes</taxon>
    </lineage>
</organism>
<evidence type="ECO:0000313" key="1">
    <source>
        <dbReference type="EMBL" id="DAF93902.1"/>
    </source>
</evidence>